<feature type="compositionally biased region" description="Low complexity" evidence="1">
    <location>
        <begin position="65"/>
        <end position="76"/>
    </location>
</feature>
<evidence type="ECO:0000313" key="2">
    <source>
        <dbReference type="EMBL" id="SEC03531.1"/>
    </source>
</evidence>
<dbReference type="AlphaFoldDB" id="A0A1H4P7U3"/>
<protein>
    <submittedName>
        <fullName evidence="2">Uncharacterized protein</fullName>
    </submittedName>
</protein>
<dbReference type="Proteomes" id="UP000198992">
    <property type="component" value="Unassembled WGS sequence"/>
</dbReference>
<sequence>MSDPTDNALAAIASILDQTTTPPEKSKPSDNKSSDTKPSDETADKASEPVEEPPVSIAMPPPLPSSVEVVTVEAVSIDTESMDAAPAEPTTVEPPPIEEAELLVEQPEPNEPEPSVPEPEPIQPPQPIEANGYSKSGPGPMAALRFRWTVREDGAQYYVDETVGEGSTPLVNGPMDRDAAIKFVDDREAEARRRFEHFKHEIVSRTAAALQASRDRHEA</sequence>
<proteinExistence type="predicted"/>
<feature type="compositionally biased region" description="Basic and acidic residues" evidence="1">
    <location>
        <begin position="24"/>
        <end position="48"/>
    </location>
</feature>
<accession>A0A1H4P7U3</accession>
<evidence type="ECO:0000256" key="1">
    <source>
        <dbReference type="SAM" id="MobiDB-lite"/>
    </source>
</evidence>
<name>A0A1H4P7U3_9BRAD</name>
<reference evidence="2 3" key="1">
    <citation type="submission" date="2016-10" db="EMBL/GenBank/DDBJ databases">
        <authorList>
            <person name="de Groot N.N."/>
        </authorList>
    </citation>
    <scope>NUCLEOTIDE SEQUENCE [LARGE SCALE GENOMIC DNA]</scope>
    <source>
        <strain evidence="2 3">MT12</strain>
    </source>
</reference>
<evidence type="ECO:0000313" key="3">
    <source>
        <dbReference type="Proteomes" id="UP000198992"/>
    </source>
</evidence>
<dbReference type="RefSeq" id="WP_244549456.1">
    <property type="nucleotide sequence ID" value="NZ_FNTH01000001.1"/>
</dbReference>
<feature type="region of interest" description="Disordered" evidence="1">
    <location>
        <begin position="14"/>
        <end position="141"/>
    </location>
</feature>
<gene>
    <name evidence="2" type="ORF">SAMN05444164_0853</name>
</gene>
<organism evidence="2 3">
    <name type="scientific">Bradyrhizobium erythrophlei</name>
    <dbReference type="NCBI Taxonomy" id="1437360"/>
    <lineage>
        <taxon>Bacteria</taxon>
        <taxon>Pseudomonadati</taxon>
        <taxon>Pseudomonadota</taxon>
        <taxon>Alphaproteobacteria</taxon>
        <taxon>Hyphomicrobiales</taxon>
        <taxon>Nitrobacteraceae</taxon>
        <taxon>Bradyrhizobium</taxon>
    </lineage>
</organism>
<feature type="compositionally biased region" description="Pro residues" evidence="1">
    <location>
        <begin position="112"/>
        <end position="127"/>
    </location>
</feature>
<dbReference type="EMBL" id="FNTH01000001">
    <property type="protein sequence ID" value="SEC03531.1"/>
    <property type="molecule type" value="Genomic_DNA"/>
</dbReference>